<accession>A0A024HQZ3</accession>
<dbReference type="InterPro" id="IPR023631">
    <property type="entry name" value="Amidase_dom"/>
</dbReference>
<feature type="domain" description="Amidase" evidence="2">
    <location>
        <begin position="27"/>
        <end position="184"/>
    </location>
</feature>
<feature type="compositionally biased region" description="Polar residues" evidence="1">
    <location>
        <begin position="222"/>
        <end position="234"/>
    </location>
</feature>
<sequence>MTALHDLTAIQLLALYRSRQLSPVEYLDHLLAHIQRWEPHLCALYAFAPERAMKEARASEARWLKGEPCGELDGVPVTIKELIASRGDPIPQGSAAVPLLPATEDAPPTARLREAGAILLAKTTVPDFGMLSSGLSSFHKLTRNPWDLRMNPGGSSAGAAAAAAAGYGPLHVGTDIGGSVGPPAGRLVRAGRVQAEPRCTSAQTSVARCACRPAGAGWPGSSRASGVSPSTRTTPGAAPGP</sequence>
<dbReference type="KEGG" id="pkc:PKB_5773"/>
<name>A0A024HQZ3_PSEKB</name>
<dbReference type="InterPro" id="IPR036928">
    <property type="entry name" value="AS_sf"/>
</dbReference>
<reference evidence="3 4" key="2">
    <citation type="submission" date="2014-05" db="EMBL/GenBank/DDBJ databases">
        <title>Genome sequence of the 3-chlorobenzoate degrading bacterium Pseudomonas knackmussii B13 shows multiple evidence for horizontal gene transfer.</title>
        <authorList>
            <person name="Miyazaki R."/>
            <person name="Bertelli C."/>
            <person name="Falquet L."/>
            <person name="Robinson-Rechavi M."/>
            <person name="Gharib W."/>
            <person name="Roy S."/>
            <person name="Van der Meer J.R."/>
        </authorList>
    </citation>
    <scope>NUCLEOTIDE SEQUENCE [LARGE SCALE GENOMIC DNA]</scope>
    <source>
        <strain evidence="3 4">B13</strain>
    </source>
</reference>
<dbReference type="EMBL" id="HG322950">
    <property type="protein sequence ID" value="CDF87078.1"/>
    <property type="molecule type" value="Genomic_DNA"/>
</dbReference>
<reference evidence="3 4" key="1">
    <citation type="submission" date="2013-03" db="EMBL/GenBank/DDBJ databases">
        <authorList>
            <person name="Linke B."/>
        </authorList>
    </citation>
    <scope>NUCLEOTIDE SEQUENCE [LARGE SCALE GENOMIC DNA]</scope>
    <source>
        <strain evidence="3 4">B13</strain>
    </source>
</reference>
<evidence type="ECO:0000313" key="4">
    <source>
        <dbReference type="Proteomes" id="UP000025241"/>
    </source>
</evidence>
<dbReference type="GO" id="GO:0003824">
    <property type="term" value="F:catalytic activity"/>
    <property type="evidence" value="ECO:0007669"/>
    <property type="project" value="InterPro"/>
</dbReference>
<proteinExistence type="predicted"/>
<dbReference type="PANTHER" id="PTHR11895:SF173">
    <property type="entry name" value="GLUTAMYL-TRNA AMIDOTRANSFERASE SUBUNIT A"/>
    <property type="match status" value="1"/>
</dbReference>
<dbReference type="STRING" id="1301098.PKB_5773"/>
<dbReference type="AlphaFoldDB" id="A0A024HQZ3"/>
<gene>
    <name evidence="3" type="ORF">PKB_5773</name>
</gene>
<dbReference type="HOGENOM" id="CLU_1151066_0_0_6"/>
<dbReference type="PANTHER" id="PTHR11895">
    <property type="entry name" value="TRANSAMIDASE"/>
    <property type="match status" value="1"/>
</dbReference>
<keyword evidence="4" id="KW-1185">Reference proteome</keyword>
<evidence type="ECO:0000259" key="2">
    <source>
        <dbReference type="Pfam" id="PF01425"/>
    </source>
</evidence>
<dbReference type="PATRIC" id="fig|1301098.3.peg.5750"/>
<dbReference type="SUPFAM" id="SSF75304">
    <property type="entry name" value="Amidase signature (AS) enzymes"/>
    <property type="match status" value="1"/>
</dbReference>
<feature type="region of interest" description="Disordered" evidence="1">
    <location>
        <begin position="216"/>
        <end position="241"/>
    </location>
</feature>
<organism evidence="3 4">
    <name type="scientific">Pseudomonas knackmussii (strain DSM 6978 / CCUG 54928 / LMG 23759 / B13)</name>
    <dbReference type="NCBI Taxonomy" id="1301098"/>
    <lineage>
        <taxon>Bacteria</taxon>
        <taxon>Pseudomonadati</taxon>
        <taxon>Pseudomonadota</taxon>
        <taxon>Gammaproteobacteria</taxon>
        <taxon>Pseudomonadales</taxon>
        <taxon>Pseudomonadaceae</taxon>
        <taxon>Pseudomonas</taxon>
    </lineage>
</organism>
<dbReference type="eggNOG" id="COG0154">
    <property type="taxonomic scope" value="Bacteria"/>
</dbReference>
<dbReference type="Pfam" id="PF01425">
    <property type="entry name" value="Amidase"/>
    <property type="match status" value="1"/>
</dbReference>
<dbReference type="InterPro" id="IPR000120">
    <property type="entry name" value="Amidase"/>
</dbReference>
<evidence type="ECO:0000313" key="3">
    <source>
        <dbReference type="EMBL" id="CDF87078.1"/>
    </source>
</evidence>
<dbReference type="Proteomes" id="UP000025241">
    <property type="component" value="Chromosome I"/>
</dbReference>
<protein>
    <submittedName>
        <fullName evidence="3">Putative amidase</fullName>
    </submittedName>
</protein>
<evidence type="ECO:0000256" key="1">
    <source>
        <dbReference type="SAM" id="MobiDB-lite"/>
    </source>
</evidence>
<dbReference type="Gene3D" id="3.90.1300.10">
    <property type="entry name" value="Amidase signature (AS) domain"/>
    <property type="match status" value="1"/>
</dbReference>